<evidence type="ECO:0000313" key="1">
    <source>
        <dbReference type="EMBL" id="CEM07034.1"/>
    </source>
</evidence>
<dbReference type="VEuPathDB" id="CryptoDB:Vbra_14410"/>
<protein>
    <submittedName>
        <fullName evidence="1">Uncharacterized protein</fullName>
    </submittedName>
</protein>
<reference evidence="1 2" key="1">
    <citation type="submission" date="2014-11" db="EMBL/GenBank/DDBJ databases">
        <authorList>
            <person name="Zhu J."/>
            <person name="Qi W."/>
            <person name="Song R."/>
        </authorList>
    </citation>
    <scope>NUCLEOTIDE SEQUENCE [LARGE SCALE GENOMIC DNA]</scope>
</reference>
<dbReference type="InParanoid" id="A0A0G4F4N2"/>
<accession>A0A0G4F4N2</accession>
<evidence type="ECO:0000313" key="2">
    <source>
        <dbReference type="Proteomes" id="UP000041254"/>
    </source>
</evidence>
<dbReference type="EMBL" id="CDMY01000375">
    <property type="protein sequence ID" value="CEM07034.1"/>
    <property type="molecule type" value="Genomic_DNA"/>
</dbReference>
<sequence>MGSQRKQLVLKLHLLQHRPPPSDQSKREVHRLALQLVDFRLMNLTELLFYCREGSERKLLHRPFWSSAFGRARQLLPLMGAPHLAFLSRCMIRIGCYDTQLLDHYTHILLEKAIDLRGNSLCESMAALRRCERALAATESEGVEVPEWRDAFLTMCRHLANKTSVLGPAYVAMAIECIADFRRAHGWDPSMGDAVRALLHHSSGILHGFKPEALRCIVDSLPIILSTDASPTEDDSDLSARIGRLVAACPRDRRYSELWAFANKAKAYVDRPESAKRQGARMHAREGWEGGGRAVCER</sequence>
<keyword evidence="2" id="KW-1185">Reference proteome</keyword>
<gene>
    <name evidence="1" type="ORF">Vbra_14410</name>
</gene>
<dbReference type="AlphaFoldDB" id="A0A0G4F4N2"/>
<name>A0A0G4F4N2_VITBC</name>
<proteinExistence type="predicted"/>
<organism evidence="1 2">
    <name type="scientific">Vitrella brassicaformis (strain CCMP3155)</name>
    <dbReference type="NCBI Taxonomy" id="1169540"/>
    <lineage>
        <taxon>Eukaryota</taxon>
        <taxon>Sar</taxon>
        <taxon>Alveolata</taxon>
        <taxon>Colpodellida</taxon>
        <taxon>Vitrellaceae</taxon>
        <taxon>Vitrella</taxon>
    </lineage>
</organism>
<dbReference type="Proteomes" id="UP000041254">
    <property type="component" value="Unassembled WGS sequence"/>
</dbReference>